<dbReference type="Pfam" id="PF20649">
    <property type="entry name" value="COG5_C"/>
    <property type="match status" value="1"/>
</dbReference>
<evidence type="ECO:0000259" key="5">
    <source>
        <dbReference type="Pfam" id="PF10392"/>
    </source>
</evidence>
<dbReference type="InterPro" id="IPR048485">
    <property type="entry name" value="COG5_helical"/>
</dbReference>
<feature type="domain" description="Conserved oligomeric Golgi complex subunit 5 helical" evidence="6">
    <location>
        <begin position="162"/>
        <end position="350"/>
    </location>
</feature>
<dbReference type="GO" id="GO:0006891">
    <property type="term" value="P:intra-Golgi vesicle-mediated transport"/>
    <property type="evidence" value="ECO:0007669"/>
    <property type="project" value="InterPro"/>
</dbReference>
<dbReference type="InterPro" id="IPR019465">
    <property type="entry name" value="Cog5"/>
</dbReference>
<dbReference type="EMBL" id="CAJQZP010001697">
    <property type="protein sequence ID" value="CAG5059063.1"/>
    <property type="molecule type" value="Genomic_DNA"/>
</dbReference>
<gene>
    <name evidence="7" type="ORF">PAPOLLO_LOCUS27856</name>
</gene>
<comment type="caution">
    <text evidence="7">The sequence shown here is derived from an EMBL/GenBank/DDBJ whole genome shotgun (WGS) entry which is preliminary data.</text>
</comment>
<evidence type="ECO:0000256" key="2">
    <source>
        <dbReference type="ARBA" id="ARBA00020974"/>
    </source>
</evidence>
<dbReference type="OrthoDB" id="18786at2759"/>
<reference evidence="7" key="1">
    <citation type="submission" date="2021-04" db="EMBL/GenBank/DDBJ databases">
        <authorList>
            <person name="Tunstrom K."/>
        </authorList>
    </citation>
    <scope>NUCLEOTIDE SEQUENCE</scope>
</reference>
<keyword evidence="8" id="KW-1185">Reference proteome</keyword>
<dbReference type="Pfam" id="PF10392">
    <property type="entry name" value="COG5_N"/>
    <property type="match status" value="1"/>
</dbReference>
<dbReference type="PANTHER" id="PTHR13228">
    <property type="entry name" value="CONSERVED OLIGOMERIC GOLGI COMPLEX COMPONENT 5"/>
    <property type="match status" value="1"/>
</dbReference>
<keyword evidence="4" id="KW-0472">Membrane</keyword>
<dbReference type="AlphaFoldDB" id="A0A8S3YG72"/>
<name>A0A8S3YG72_PARAO</name>
<evidence type="ECO:0000256" key="3">
    <source>
        <dbReference type="ARBA" id="ARBA00023034"/>
    </source>
</evidence>
<keyword evidence="3" id="KW-0333">Golgi apparatus</keyword>
<sequence>MDAKDVCIEIENDEFYSKFLVDSVKPLIGENISVSDQVNKLAVGIEKLSKSLEKQVLDKHNDLLTQASHISDLEAMLESVRGQVQNLLKGAEKLKDRVHSPYSTLEKQTLMLERVQITCNLLRHTSKILVSWNKLSSVKDNPAKEAMILFELNELISDYNFEGITILDDVIKQVECRKTDLLNNATDLLQSSLLSGDKTKLLQCFKVFHNLQCTEEQIKVTVDSILNDLRKEISTALNVQMVSIEVKKSSSGRVAPGKANIMNAHDFKVKLWDNIEKLFKVDVYNSCTKVVMLQNVVNELHAIGNFRNISKHFWNNLFLIFSAELEKSPLTVNQSVEIDFPKLLKCFNELLSRLKCRDLEMNRSSLSRWENAFLSKSLGKLLEPVRTMWHLNQVPNMDQIDNAVRVIAEALSISLGDKQLSISLANSVAKSIKQMNMEAEQRMSLDSDVAQIIEPPTSAQQKNADLCNTLYYFSSQIKRVLMNMNSMLPQESIQIVQNSLKDISSMPVLQLFAETIKNSLFLILMTMHDEPDLTRGDDPTNKSLSCSPYMKELQQFVSRCKDIYLSMFQEKSALDDCCVNISKACVECFIQHVCNVRPLTKFGRVKLQIDCQQLETALSPLVNDITELGDHYRQLKALQLIFGKTPQEIAKSQCEGASLPYSMVMMFLFSFAGPQLIAPHTCAGWNIPKLMNWLDSHRNEWDRLEFVAGALQRYQNHVRQNQIVAYDEVYPILLQLLEDGRNSLKKFSGNCGC</sequence>
<dbReference type="InterPro" id="IPR049176">
    <property type="entry name" value="COG5_N"/>
</dbReference>
<evidence type="ECO:0000313" key="7">
    <source>
        <dbReference type="EMBL" id="CAG5059063.1"/>
    </source>
</evidence>
<comment type="subcellular location">
    <subcellularLocation>
        <location evidence="1">Golgi apparatus membrane</location>
        <topology evidence="1">Peripheral membrane protein</topology>
    </subcellularLocation>
</comment>
<dbReference type="GO" id="GO:0000139">
    <property type="term" value="C:Golgi membrane"/>
    <property type="evidence" value="ECO:0007669"/>
    <property type="project" value="UniProtKB-SubCell"/>
</dbReference>
<evidence type="ECO:0000256" key="1">
    <source>
        <dbReference type="ARBA" id="ARBA00004395"/>
    </source>
</evidence>
<proteinExistence type="predicted"/>
<feature type="domain" description="Conserved oligomeric Golgi complex subunit 5 N-terminal" evidence="5">
    <location>
        <begin position="29"/>
        <end position="129"/>
    </location>
</feature>
<accession>A0A8S3YG72</accession>
<organism evidence="7 8">
    <name type="scientific">Parnassius apollo</name>
    <name type="common">Apollo butterfly</name>
    <name type="synonym">Papilio apollo</name>
    <dbReference type="NCBI Taxonomy" id="110799"/>
    <lineage>
        <taxon>Eukaryota</taxon>
        <taxon>Metazoa</taxon>
        <taxon>Ecdysozoa</taxon>
        <taxon>Arthropoda</taxon>
        <taxon>Hexapoda</taxon>
        <taxon>Insecta</taxon>
        <taxon>Pterygota</taxon>
        <taxon>Neoptera</taxon>
        <taxon>Endopterygota</taxon>
        <taxon>Lepidoptera</taxon>
        <taxon>Glossata</taxon>
        <taxon>Ditrysia</taxon>
        <taxon>Papilionoidea</taxon>
        <taxon>Papilionidae</taxon>
        <taxon>Parnassiinae</taxon>
        <taxon>Parnassini</taxon>
        <taxon>Parnassius</taxon>
        <taxon>Parnassius</taxon>
    </lineage>
</organism>
<evidence type="ECO:0000259" key="6">
    <source>
        <dbReference type="Pfam" id="PF20649"/>
    </source>
</evidence>
<protein>
    <recommendedName>
        <fullName evidence="2">Conserved oligomeric Golgi complex subunit 5</fullName>
    </recommendedName>
</protein>
<evidence type="ECO:0000313" key="8">
    <source>
        <dbReference type="Proteomes" id="UP000691718"/>
    </source>
</evidence>
<dbReference type="PANTHER" id="PTHR13228:SF3">
    <property type="entry name" value="CONSERVED OLIGOMERIC GOLGI COMPLEX SUBUNIT 5"/>
    <property type="match status" value="1"/>
</dbReference>
<dbReference type="GO" id="GO:0017119">
    <property type="term" value="C:Golgi transport complex"/>
    <property type="evidence" value="ECO:0007669"/>
    <property type="project" value="InterPro"/>
</dbReference>
<dbReference type="Proteomes" id="UP000691718">
    <property type="component" value="Unassembled WGS sequence"/>
</dbReference>
<evidence type="ECO:0000256" key="4">
    <source>
        <dbReference type="ARBA" id="ARBA00023136"/>
    </source>
</evidence>